<keyword evidence="6" id="KW-0805">Transcription regulation</keyword>
<sequence length="151" mass="16779">MPESTKRIRQRAALSVGDVARRSGVAVSTIHFYEKQGLIQGWRNSGNQRRFHRDVLRRIAVIKVAQRLGLPLTAISEALATLPTGRTVTAADWQRLSATWHDELSNRITLLTQLRDQLGECIGCGCLSLEACQLRNPDDRLARKGPGAHLC</sequence>
<keyword evidence="5" id="KW-0411">Iron-sulfur</keyword>
<evidence type="ECO:0000313" key="11">
    <source>
        <dbReference type="Proteomes" id="UP001205843"/>
    </source>
</evidence>
<dbReference type="InterPro" id="IPR009061">
    <property type="entry name" value="DNA-bd_dom_put_sf"/>
</dbReference>
<dbReference type="Pfam" id="PF00376">
    <property type="entry name" value="MerR"/>
    <property type="match status" value="1"/>
</dbReference>
<reference evidence="10" key="1">
    <citation type="submission" date="2022-03" db="EMBL/GenBank/DDBJ databases">
        <title>Genomic Encyclopedia of Type Strains, Phase III (KMG-III): the genomes of soil and plant-associated and newly described type strains.</title>
        <authorList>
            <person name="Whitman W."/>
        </authorList>
    </citation>
    <scope>NUCLEOTIDE SEQUENCE</scope>
    <source>
        <strain evidence="10">ANL 6-2</strain>
    </source>
</reference>
<dbReference type="Gene3D" id="1.10.1660.10">
    <property type="match status" value="1"/>
</dbReference>
<dbReference type="NCBIfam" id="TIGR01950">
    <property type="entry name" value="SoxR"/>
    <property type="match status" value="1"/>
</dbReference>
<name>A0AAE3G9N1_9GAMM</name>
<dbReference type="Pfam" id="PF09278">
    <property type="entry name" value="MerR-DNA-bind"/>
    <property type="match status" value="1"/>
</dbReference>
<dbReference type="PROSITE" id="PS50937">
    <property type="entry name" value="HTH_MERR_2"/>
    <property type="match status" value="1"/>
</dbReference>
<keyword evidence="11" id="KW-1185">Reference proteome</keyword>
<dbReference type="RefSeq" id="WP_253485060.1">
    <property type="nucleotide sequence ID" value="NZ_JALJXV010000013.1"/>
</dbReference>
<dbReference type="GO" id="GO:0003677">
    <property type="term" value="F:DNA binding"/>
    <property type="evidence" value="ECO:0007669"/>
    <property type="project" value="UniProtKB-KW"/>
</dbReference>
<evidence type="ECO:0000256" key="4">
    <source>
        <dbReference type="ARBA" id="ARBA00023004"/>
    </source>
</evidence>
<evidence type="ECO:0000256" key="2">
    <source>
        <dbReference type="ARBA" id="ARBA00022714"/>
    </source>
</evidence>
<evidence type="ECO:0000256" key="6">
    <source>
        <dbReference type="ARBA" id="ARBA00023015"/>
    </source>
</evidence>
<dbReference type="EMBL" id="JALJXV010000013">
    <property type="protein sequence ID" value="MCP1677068.1"/>
    <property type="molecule type" value="Genomic_DNA"/>
</dbReference>
<keyword evidence="7" id="KW-0238">DNA-binding</keyword>
<dbReference type="PRINTS" id="PR00040">
    <property type="entry name" value="HTHMERR"/>
</dbReference>
<dbReference type="PANTHER" id="PTHR30204">
    <property type="entry name" value="REDOX-CYCLING DRUG-SENSING TRANSCRIPTIONAL ACTIVATOR SOXR"/>
    <property type="match status" value="1"/>
</dbReference>
<dbReference type="Proteomes" id="UP001205843">
    <property type="component" value="Unassembled WGS sequence"/>
</dbReference>
<dbReference type="InterPro" id="IPR047057">
    <property type="entry name" value="MerR_fam"/>
</dbReference>
<organism evidence="10 11">
    <name type="scientific">Natronocella acetinitrilica</name>
    <dbReference type="NCBI Taxonomy" id="414046"/>
    <lineage>
        <taxon>Bacteria</taxon>
        <taxon>Pseudomonadati</taxon>
        <taxon>Pseudomonadota</taxon>
        <taxon>Gammaproteobacteria</taxon>
        <taxon>Chromatiales</taxon>
        <taxon>Ectothiorhodospiraceae</taxon>
        <taxon>Natronocella</taxon>
    </lineage>
</organism>
<dbReference type="AlphaFoldDB" id="A0AAE3G9N1"/>
<evidence type="ECO:0000256" key="1">
    <source>
        <dbReference type="ARBA" id="ARBA00014474"/>
    </source>
</evidence>
<evidence type="ECO:0000259" key="9">
    <source>
        <dbReference type="PROSITE" id="PS50937"/>
    </source>
</evidence>
<evidence type="ECO:0000256" key="5">
    <source>
        <dbReference type="ARBA" id="ARBA00023014"/>
    </source>
</evidence>
<comment type="caution">
    <text evidence="10">The sequence shown here is derived from an EMBL/GenBank/DDBJ whole genome shotgun (WGS) entry which is preliminary data.</text>
</comment>
<dbReference type="CDD" id="cd01110">
    <property type="entry name" value="HTH_SoxR"/>
    <property type="match status" value="1"/>
</dbReference>
<dbReference type="InterPro" id="IPR000551">
    <property type="entry name" value="MerR-type_HTH_dom"/>
</dbReference>
<evidence type="ECO:0000256" key="3">
    <source>
        <dbReference type="ARBA" id="ARBA00022723"/>
    </source>
</evidence>
<gene>
    <name evidence="10" type="ORF">J2T57_004242</name>
</gene>
<keyword evidence="3" id="KW-0479">Metal-binding</keyword>
<dbReference type="SMART" id="SM00422">
    <property type="entry name" value="HTH_MERR"/>
    <property type="match status" value="1"/>
</dbReference>
<feature type="domain" description="HTH merR-type" evidence="9">
    <location>
        <begin position="13"/>
        <end position="81"/>
    </location>
</feature>
<dbReference type="GO" id="GO:0051537">
    <property type="term" value="F:2 iron, 2 sulfur cluster binding"/>
    <property type="evidence" value="ECO:0007669"/>
    <property type="project" value="UniProtKB-KW"/>
</dbReference>
<evidence type="ECO:0000256" key="7">
    <source>
        <dbReference type="ARBA" id="ARBA00023125"/>
    </source>
</evidence>
<accession>A0AAE3G9N1</accession>
<evidence type="ECO:0000313" key="10">
    <source>
        <dbReference type="EMBL" id="MCP1677068.1"/>
    </source>
</evidence>
<keyword evidence="4" id="KW-0408">Iron</keyword>
<dbReference type="PANTHER" id="PTHR30204:SF0">
    <property type="entry name" value="REDOX-SENSITIVE TRANSCRIPTIONAL ACTIVATOR SOXR"/>
    <property type="match status" value="1"/>
</dbReference>
<dbReference type="InterPro" id="IPR010211">
    <property type="entry name" value="Redox-sen_tscrpt-act_SoxR"/>
</dbReference>
<protein>
    <recommendedName>
        <fullName evidence="1">Redox-sensitive transcriptional activator SoxR</fullName>
    </recommendedName>
</protein>
<dbReference type="SUPFAM" id="SSF46955">
    <property type="entry name" value="Putative DNA-binding domain"/>
    <property type="match status" value="1"/>
</dbReference>
<evidence type="ECO:0000256" key="8">
    <source>
        <dbReference type="ARBA" id="ARBA00023163"/>
    </source>
</evidence>
<keyword evidence="8" id="KW-0804">Transcription</keyword>
<proteinExistence type="predicted"/>
<dbReference type="InterPro" id="IPR015358">
    <property type="entry name" value="Tscrpt_reg_MerR_DNA-bd"/>
</dbReference>
<dbReference type="GO" id="GO:0006979">
    <property type="term" value="P:response to oxidative stress"/>
    <property type="evidence" value="ECO:0007669"/>
    <property type="project" value="InterPro"/>
</dbReference>
<dbReference type="GO" id="GO:0003700">
    <property type="term" value="F:DNA-binding transcription factor activity"/>
    <property type="evidence" value="ECO:0007669"/>
    <property type="project" value="InterPro"/>
</dbReference>
<dbReference type="GO" id="GO:0046872">
    <property type="term" value="F:metal ion binding"/>
    <property type="evidence" value="ECO:0007669"/>
    <property type="project" value="UniProtKB-KW"/>
</dbReference>
<keyword evidence="2" id="KW-0001">2Fe-2S</keyword>
<dbReference type="PROSITE" id="PS00552">
    <property type="entry name" value="HTH_MERR_1"/>
    <property type="match status" value="1"/>
</dbReference>